<evidence type="ECO:0000259" key="3">
    <source>
        <dbReference type="Pfam" id="PF21258"/>
    </source>
</evidence>
<proteinExistence type="predicted"/>
<dbReference type="InterPro" id="IPR011050">
    <property type="entry name" value="Pectin_lyase_fold/virulence"/>
</dbReference>
<dbReference type="InterPro" id="IPR039448">
    <property type="entry name" value="Beta_helix"/>
</dbReference>
<sequence length="976" mass="108749">MYYYVAQNNFAGGDGSREHPFKTIQEAANVALPGDEIIVSPGIYRERVDPPLGGEEGMPIVYRSSSHLGAVITGAEKVGPWKRESESVWSCEVPNSVFPERNPFTEFVRGDWFDVRKKAHLGDVFLNGRSMYEVFSYQEVEKPVTMKSSWNPGDTLFVWYCEQSRDGLYTVFKANFRGYDPNIENVEISVRSTCFYPSKEGIGYITLSGFKICQAATNWAPPTAHQEGMVGPHWSKGWTIEDCEITESKCSGISLGKYLQPVNENKWTTTYLKDGTQTQRDAVCQALNEGWDKETVGSHIIRRCNIHDCGQAGIVGHMGGIFSTIEDSHIHHIGCKNNLAGAEIGGIKLHAAIDTLIRRNRIDHCIRGLWLDWQAQGTRVTGNLFHDNVPPVGTQIDSGLSLGEDIFVEVSHGPTLIDNNLLLSDIACRLSTQGIALVHNFIAGSFTYVGKGTDNGGHIFATDRYTPYHVPHSTMIAGFMTILHGDARFCNNVFVQKTVRDDLQVYLESKSATIGKLTALSCGTIAYKDYPSMEEYLSGFKTRPSNRDAYYDHLPVYFEGNYYFNGALPSPKEKDAYVDNKHKVTFRISDEGNECAFMTNLFAFMPRGEKRLLTSKELGTAFEPEQRFENPDGSVIVFDTDFIGNHRPLMPSAGPFEYPSERYVLFRSGSFRNPVLIEGVRPGLSQKNITSPSKAEAAYDNQDIEDALKADTAVTGSQALDKDLQLQAGKFVIEEIEGNIDYKDGKDIKSSNNINNSKDSNAIKNIKESISASEASIEESADYTSVDDNDSSGTASKDAEHESNVFDSTDLSSRDRKKNLHCQIALVDCDNISVTCREQIRHVSEIFIEDNIAWVHLEGDSGITEIDCAYGICHYIPSWSMEAEDTVSVQRSDGTMALGRCIAALLRIYIDKDLQDPDIMEERVSMQEGPVLNHYGIQLRFANRQLKLVRNKKFLSLVQAAEAVRRASGDVIVEEI</sequence>
<dbReference type="SUPFAM" id="SSF51126">
    <property type="entry name" value="Pectin lyase-like"/>
    <property type="match status" value="1"/>
</dbReference>
<dbReference type="eggNOG" id="COG1653">
    <property type="taxonomic scope" value="Bacteria"/>
</dbReference>
<dbReference type="Gene3D" id="2.160.20.10">
    <property type="entry name" value="Single-stranded right-handed beta-helix, Pectin lyase-like"/>
    <property type="match status" value="1"/>
</dbReference>
<evidence type="ECO:0000313" key="5">
    <source>
        <dbReference type="Proteomes" id="UP000182584"/>
    </source>
</evidence>
<feature type="domain" description="Right handed beta helix" evidence="2">
    <location>
        <begin position="298"/>
        <end position="412"/>
    </location>
</feature>
<dbReference type="Gene3D" id="2.60.40.1180">
    <property type="entry name" value="Golgi alpha-mannosidase II"/>
    <property type="match status" value="1"/>
</dbReference>
<dbReference type="OrthoDB" id="9765222at2"/>
<dbReference type="AlphaFoldDB" id="A0A1H9MI98"/>
<dbReference type="InterPro" id="IPR049169">
    <property type="entry name" value="Glyco_hydro_120_ins"/>
</dbReference>
<evidence type="ECO:0000259" key="2">
    <source>
        <dbReference type="Pfam" id="PF13229"/>
    </source>
</evidence>
<evidence type="ECO:0000256" key="1">
    <source>
        <dbReference type="SAM" id="MobiDB-lite"/>
    </source>
</evidence>
<gene>
    <name evidence="4" type="ORF">SAMN04487884_103117</name>
</gene>
<feature type="compositionally biased region" description="Acidic residues" evidence="1">
    <location>
        <begin position="777"/>
        <end position="790"/>
    </location>
</feature>
<dbReference type="Pfam" id="PF21258">
    <property type="entry name" value="Glyco_hydro_120_ins"/>
    <property type="match status" value="1"/>
</dbReference>
<dbReference type="InterPro" id="IPR013780">
    <property type="entry name" value="Glyco_hydro_b"/>
</dbReference>
<dbReference type="EMBL" id="FOGJ01000003">
    <property type="protein sequence ID" value="SER23422.1"/>
    <property type="molecule type" value="Genomic_DNA"/>
</dbReference>
<feature type="domain" description="Glycoside hydrolase 120 insertion" evidence="3">
    <location>
        <begin position="80"/>
        <end position="188"/>
    </location>
</feature>
<reference evidence="4 5" key="1">
    <citation type="submission" date="2016-10" db="EMBL/GenBank/DDBJ databases">
        <authorList>
            <person name="de Groot N.N."/>
        </authorList>
    </citation>
    <scope>NUCLEOTIDE SEQUENCE [LARGE SCALE GENOMIC DNA]</scope>
    <source>
        <strain evidence="4 5">AR40</strain>
    </source>
</reference>
<evidence type="ECO:0000313" key="4">
    <source>
        <dbReference type="EMBL" id="SER23422.1"/>
    </source>
</evidence>
<name>A0A1H9MI98_BUTFI</name>
<dbReference type="Proteomes" id="UP000182584">
    <property type="component" value="Unassembled WGS sequence"/>
</dbReference>
<accession>A0A1H9MI98</accession>
<dbReference type="Pfam" id="PF13229">
    <property type="entry name" value="Beta_helix"/>
    <property type="match status" value="1"/>
</dbReference>
<dbReference type="InterPro" id="IPR012334">
    <property type="entry name" value="Pectin_lyas_fold"/>
</dbReference>
<protein>
    <submittedName>
        <fullName evidence="4">Right handed beta helix region</fullName>
    </submittedName>
</protein>
<organism evidence="4 5">
    <name type="scientific">Butyrivibrio fibrisolvens</name>
    <dbReference type="NCBI Taxonomy" id="831"/>
    <lineage>
        <taxon>Bacteria</taxon>
        <taxon>Bacillati</taxon>
        <taxon>Bacillota</taxon>
        <taxon>Clostridia</taxon>
        <taxon>Lachnospirales</taxon>
        <taxon>Lachnospiraceae</taxon>
        <taxon>Butyrivibrio</taxon>
    </lineage>
</organism>
<dbReference type="RefSeq" id="WP_074754337.1">
    <property type="nucleotide sequence ID" value="NZ_FOGJ01000003.1"/>
</dbReference>
<feature type="region of interest" description="Disordered" evidence="1">
    <location>
        <begin position="777"/>
        <end position="810"/>
    </location>
</feature>